<evidence type="ECO:0000259" key="4">
    <source>
        <dbReference type="Pfam" id="PF02872"/>
    </source>
</evidence>
<feature type="domain" description="5'-Nucleotidase C-terminal" evidence="4">
    <location>
        <begin position="20"/>
        <end position="84"/>
    </location>
</feature>
<reference evidence="5 6" key="1">
    <citation type="journal article" date="2020" name="Cell">
        <title>Large-Scale Comparative Analyses of Tick Genomes Elucidate Their Genetic Diversity and Vector Capacities.</title>
        <authorList>
            <consortium name="Tick Genome and Microbiome Consortium (TIGMIC)"/>
            <person name="Jia N."/>
            <person name="Wang J."/>
            <person name="Shi W."/>
            <person name="Du L."/>
            <person name="Sun Y."/>
            <person name="Zhan W."/>
            <person name="Jiang J.F."/>
            <person name="Wang Q."/>
            <person name="Zhang B."/>
            <person name="Ji P."/>
            <person name="Bell-Sakyi L."/>
            <person name="Cui X.M."/>
            <person name="Yuan T.T."/>
            <person name="Jiang B.G."/>
            <person name="Yang W.F."/>
            <person name="Lam T.T."/>
            <person name="Chang Q.C."/>
            <person name="Ding S.J."/>
            <person name="Wang X.J."/>
            <person name="Zhu J.G."/>
            <person name="Ruan X.D."/>
            <person name="Zhao L."/>
            <person name="Wei J.T."/>
            <person name="Ye R.Z."/>
            <person name="Que T.C."/>
            <person name="Du C.H."/>
            <person name="Zhou Y.H."/>
            <person name="Cheng J.X."/>
            <person name="Dai P.F."/>
            <person name="Guo W.B."/>
            <person name="Han X.H."/>
            <person name="Huang E.J."/>
            <person name="Li L.F."/>
            <person name="Wei W."/>
            <person name="Gao Y.C."/>
            <person name="Liu J.Z."/>
            <person name="Shao H.Z."/>
            <person name="Wang X."/>
            <person name="Wang C.C."/>
            <person name="Yang T.C."/>
            <person name="Huo Q.B."/>
            <person name="Li W."/>
            <person name="Chen H.Y."/>
            <person name="Chen S.E."/>
            <person name="Zhou L.G."/>
            <person name="Ni X.B."/>
            <person name="Tian J.H."/>
            <person name="Sheng Y."/>
            <person name="Liu T."/>
            <person name="Pan Y.S."/>
            <person name="Xia L.Y."/>
            <person name="Li J."/>
            <person name="Zhao F."/>
            <person name="Cao W.C."/>
        </authorList>
    </citation>
    <scope>NUCLEOTIDE SEQUENCE [LARGE SCALE GENOMIC DNA]</scope>
    <source>
        <strain evidence="5">HaeL-2018</strain>
    </source>
</reference>
<keyword evidence="6" id="KW-1185">Reference proteome</keyword>
<accession>A0A9J6G502</accession>
<dbReference type="PANTHER" id="PTHR11575:SF24">
    <property type="entry name" value="5'-NUCLEOTIDASE"/>
    <property type="match status" value="1"/>
</dbReference>
<comment type="caution">
    <text evidence="5">The sequence shown here is derived from an EMBL/GenBank/DDBJ whole genome shotgun (WGS) entry which is preliminary data.</text>
</comment>
<evidence type="ECO:0000313" key="6">
    <source>
        <dbReference type="Proteomes" id="UP000821853"/>
    </source>
</evidence>
<evidence type="ECO:0000256" key="3">
    <source>
        <dbReference type="ARBA" id="ARBA00012643"/>
    </source>
</evidence>
<evidence type="ECO:0000313" key="5">
    <source>
        <dbReference type="EMBL" id="KAH9370179.1"/>
    </source>
</evidence>
<dbReference type="GO" id="GO:0006196">
    <property type="term" value="P:AMP catabolic process"/>
    <property type="evidence" value="ECO:0007669"/>
    <property type="project" value="TreeGrafter"/>
</dbReference>
<comment type="similarity">
    <text evidence="2">Belongs to the 5'-nucleotidase family.</text>
</comment>
<proteinExistence type="inferred from homology"/>
<evidence type="ECO:0000256" key="1">
    <source>
        <dbReference type="ARBA" id="ARBA00000815"/>
    </source>
</evidence>
<gene>
    <name evidence="5" type="ORF">HPB48_013101</name>
</gene>
<sequence length="112" mass="12589">MLKIVNKYKPNVTRALGQRIGYSKVYLEQEDNICRLRECNLGNLMTDAYFAYYADKNSTDPSRWSDVNGAVLNGGTIRAPLPQGGKNSLGREVKRWQLISYTAQLLMGVCVV</sequence>
<dbReference type="OrthoDB" id="7722975at2759"/>
<organism evidence="5 6">
    <name type="scientific">Haemaphysalis longicornis</name>
    <name type="common">Bush tick</name>
    <dbReference type="NCBI Taxonomy" id="44386"/>
    <lineage>
        <taxon>Eukaryota</taxon>
        <taxon>Metazoa</taxon>
        <taxon>Ecdysozoa</taxon>
        <taxon>Arthropoda</taxon>
        <taxon>Chelicerata</taxon>
        <taxon>Arachnida</taxon>
        <taxon>Acari</taxon>
        <taxon>Parasitiformes</taxon>
        <taxon>Ixodida</taxon>
        <taxon>Ixodoidea</taxon>
        <taxon>Ixodidae</taxon>
        <taxon>Haemaphysalinae</taxon>
        <taxon>Haemaphysalis</taxon>
    </lineage>
</organism>
<dbReference type="InterPro" id="IPR006179">
    <property type="entry name" value="5_nucleotidase/apyrase"/>
</dbReference>
<dbReference type="SUPFAM" id="SSF55816">
    <property type="entry name" value="5'-nucleotidase (syn. UDP-sugar hydrolase), C-terminal domain"/>
    <property type="match status" value="1"/>
</dbReference>
<dbReference type="AlphaFoldDB" id="A0A9J6G502"/>
<dbReference type="EMBL" id="JABSTR010000005">
    <property type="protein sequence ID" value="KAH9370179.1"/>
    <property type="molecule type" value="Genomic_DNA"/>
</dbReference>
<comment type="catalytic activity">
    <reaction evidence="1">
        <text>a ribonucleoside 5'-phosphate + H2O = a ribonucleoside + phosphate</text>
        <dbReference type="Rhea" id="RHEA:12484"/>
        <dbReference type="ChEBI" id="CHEBI:15377"/>
        <dbReference type="ChEBI" id="CHEBI:18254"/>
        <dbReference type="ChEBI" id="CHEBI:43474"/>
        <dbReference type="ChEBI" id="CHEBI:58043"/>
        <dbReference type="EC" id="3.1.3.5"/>
    </reaction>
</comment>
<evidence type="ECO:0000256" key="2">
    <source>
        <dbReference type="ARBA" id="ARBA00006654"/>
    </source>
</evidence>
<dbReference type="EC" id="3.1.3.5" evidence="3"/>
<dbReference type="VEuPathDB" id="VectorBase:HLOH_045696"/>
<dbReference type="InterPro" id="IPR036907">
    <property type="entry name" value="5'-Nucleotdase_C_sf"/>
</dbReference>
<protein>
    <recommendedName>
        <fullName evidence="3">5'-nucleotidase</fullName>
        <ecNumber evidence="3">3.1.3.5</ecNumber>
    </recommendedName>
</protein>
<dbReference type="Gene3D" id="3.90.780.10">
    <property type="entry name" value="5'-Nucleotidase, C-terminal domain"/>
    <property type="match status" value="1"/>
</dbReference>
<dbReference type="Pfam" id="PF02872">
    <property type="entry name" value="5_nucleotid_C"/>
    <property type="match status" value="1"/>
</dbReference>
<dbReference type="GO" id="GO:0008253">
    <property type="term" value="F:5'-nucleotidase activity"/>
    <property type="evidence" value="ECO:0007669"/>
    <property type="project" value="UniProtKB-EC"/>
</dbReference>
<name>A0A9J6G502_HAELO</name>
<dbReference type="PANTHER" id="PTHR11575">
    <property type="entry name" value="5'-NUCLEOTIDASE-RELATED"/>
    <property type="match status" value="1"/>
</dbReference>
<dbReference type="Proteomes" id="UP000821853">
    <property type="component" value="Chromosome 3"/>
</dbReference>
<dbReference type="InterPro" id="IPR008334">
    <property type="entry name" value="5'-Nucleotdase_C"/>
</dbReference>
<dbReference type="GO" id="GO:0005886">
    <property type="term" value="C:plasma membrane"/>
    <property type="evidence" value="ECO:0007669"/>
    <property type="project" value="TreeGrafter"/>
</dbReference>